<keyword evidence="1" id="KW-0378">Hydrolase</keyword>
<keyword evidence="2" id="KW-1133">Transmembrane helix</keyword>
<keyword evidence="1" id="KW-0595">Phospholipid degradation</keyword>
<reference evidence="4 5" key="1">
    <citation type="submission" date="2019-03" db="EMBL/GenBank/DDBJ databases">
        <title>Genome sequence of Thiobacillaceae bacterium LSR1, a sulfur-oxidizing bacterium isolated from freshwater sediment.</title>
        <authorList>
            <person name="Li S."/>
        </authorList>
    </citation>
    <scope>NUCLEOTIDE SEQUENCE [LARGE SCALE GENOMIC DNA]</scope>
    <source>
        <strain evidence="4 5">LSR1</strain>
    </source>
</reference>
<comment type="cofactor">
    <cofactor evidence="1">
        <name>Mg(2+)</name>
        <dbReference type="ChEBI" id="CHEBI:18420"/>
    </cofactor>
</comment>
<evidence type="ECO:0000256" key="2">
    <source>
        <dbReference type="SAM" id="Phobius"/>
    </source>
</evidence>
<organism evidence="4 5">
    <name type="scientific">Parasulfuritortus cantonensis</name>
    <dbReference type="NCBI Taxonomy" id="2528202"/>
    <lineage>
        <taxon>Bacteria</taxon>
        <taxon>Pseudomonadati</taxon>
        <taxon>Pseudomonadota</taxon>
        <taxon>Betaproteobacteria</taxon>
        <taxon>Nitrosomonadales</taxon>
        <taxon>Thiobacillaceae</taxon>
        <taxon>Parasulfuritortus</taxon>
    </lineage>
</organism>
<proteinExistence type="predicted"/>
<dbReference type="EC" id="3.1.3.27" evidence="1"/>
<dbReference type="Proteomes" id="UP000295443">
    <property type="component" value="Unassembled WGS sequence"/>
</dbReference>
<comment type="pathway">
    <text evidence="1">Phospholipid metabolism; phosphatidylglycerol biosynthesis; phosphatidylglycerol from CDP-diacylglycerol: step 2/2.</text>
</comment>
<feature type="transmembrane region" description="Helical" evidence="2">
    <location>
        <begin position="58"/>
        <end position="75"/>
    </location>
</feature>
<dbReference type="InterPro" id="IPR036681">
    <property type="entry name" value="PgpA-like_sf"/>
</dbReference>
<dbReference type="UniPathway" id="UPA00084">
    <property type="reaction ID" value="UER00504"/>
</dbReference>
<keyword evidence="1" id="KW-0460">Magnesium</keyword>
<keyword evidence="1" id="KW-0442">Lipid degradation</keyword>
<keyword evidence="1" id="KW-1208">Phospholipid metabolism</keyword>
<dbReference type="InterPro" id="IPR026037">
    <property type="entry name" value="PgpA"/>
</dbReference>
<feature type="transmembrane region" description="Helical" evidence="2">
    <location>
        <begin position="96"/>
        <end position="118"/>
    </location>
</feature>
<sequence>MTTSPEPGRPDWPFALAHPAHFLALGFGSGLAPKAPGTAGTLAALPIYVLMHGLSAPVYWAAVALFMVAGVWICGRTGRDLGVHDHGGIVWDEIAAFLAVLPFAPAVWWGYLLAFALFRLFDIWKPFPIAWFDARVPGGLGVMLDDVLAAGYAVLCLMAVSAWLT</sequence>
<dbReference type="CDD" id="cd06971">
    <property type="entry name" value="PgpA"/>
    <property type="match status" value="1"/>
</dbReference>
<keyword evidence="1 2" id="KW-0812">Transmembrane</keyword>
<dbReference type="Pfam" id="PF04608">
    <property type="entry name" value="PgpA"/>
    <property type="match status" value="1"/>
</dbReference>
<keyword evidence="1" id="KW-1003">Cell membrane</keyword>
<dbReference type="GO" id="GO:0005886">
    <property type="term" value="C:plasma membrane"/>
    <property type="evidence" value="ECO:0007669"/>
    <property type="project" value="UniProtKB-SubCell"/>
</dbReference>
<evidence type="ECO:0000313" key="4">
    <source>
        <dbReference type="EMBL" id="TCJ20225.1"/>
    </source>
</evidence>
<dbReference type="SUPFAM" id="SSF101307">
    <property type="entry name" value="YutG-like"/>
    <property type="match status" value="1"/>
</dbReference>
<keyword evidence="1" id="KW-0997">Cell inner membrane</keyword>
<feature type="domain" description="YutG/PgpA" evidence="3">
    <location>
        <begin position="23"/>
        <end position="160"/>
    </location>
</feature>
<gene>
    <name evidence="4" type="ORF">EZJ19_00610</name>
</gene>
<evidence type="ECO:0000256" key="1">
    <source>
        <dbReference type="PIRNR" id="PIRNR006162"/>
    </source>
</evidence>
<dbReference type="PANTHER" id="PTHR36305">
    <property type="entry name" value="PHOSPHATIDYLGLYCEROPHOSPHATASE A"/>
    <property type="match status" value="1"/>
</dbReference>
<dbReference type="PANTHER" id="PTHR36305:SF1">
    <property type="entry name" value="PHOSPHATIDYLGLYCEROPHOSPHATASE A"/>
    <property type="match status" value="1"/>
</dbReference>
<dbReference type="PIRSF" id="PIRSF006162">
    <property type="entry name" value="PgpA"/>
    <property type="match status" value="1"/>
</dbReference>
<comment type="caution">
    <text evidence="4">The sequence shown here is derived from an EMBL/GenBank/DDBJ whole genome shotgun (WGS) entry which is preliminary data.</text>
</comment>
<dbReference type="RefSeq" id="WP_131444373.1">
    <property type="nucleotide sequence ID" value="NZ_SJZB01000002.1"/>
</dbReference>
<accession>A0A4R1BSL7</accession>
<name>A0A4R1BSL7_9PROT</name>
<comment type="subcellular location">
    <subcellularLocation>
        <location evidence="1">Cell inner membrane</location>
        <topology evidence="1">Multi-pass membrane protein</topology>
    </subcellularLocation>
</comment>
<keyword evidence="1" id="KW-0479">Metal-binding</keyword>
<dbReference type="EMBL" id="SJZB01000002">
    <property type="protein sequence ID" value="TCJ20225.1"/>
    <property type="molecule type" value="Genomic_DNA"/>
</dbReference>
<keyword evidence="5" id="KW-1185">Reference proteome</keyword>
<dbReference type="GO" id="GO:0006655">
    <property type="term" value="P:phosphatidylglycerol biosynthetic process"/>
    <property type="evidence" value="ECO:0007669"/>
    <property type="project" value="UniProtKB-UniPathway"/>
</dbReference>
<dbReference type="GO" id="GO:0046872">
    <property type="term" value="F:metal ion binding"/>
    <property type="evidence" value="ECO:0007669"/>
    <property type="project" value="UniProtKB-KW"/>
</dbReference>
<dbReference type="OrthoDB" id="9804091at2"/>
<evidence type="ECO:0000259" key="3">
    <source>
        <dbReference type="Pfam" id="PF04608"/>
    </source>
</evidence>
<keyword evidence="1 2" id="KW-0472">Membrane</keyword>
<dbReference type="GO" id="GO:0008962">
    <property type="term" value="F:phosphatidylglycerophosphatase activity"/>
    <property type="evidence" value="ECO:0007669"/>
    <property type="project" value="UniProtKB-EC"/>
</dbReference>
<dbReference type="AlphaFoldDB" id="A0A4R1BSL7"/>
<feature type="transmembrane region" description="Helical" evidence="2">
    <location>
        <begin position="147"/>
        <end position="164"/>
    </location>
</feature>
<dbReference type="GO" id="GO:0009395">
    <property type="term" value="P:phospholipid catabolic process"/>
    <property type="evidence" value="ECO:0007669"/>
    <property type="project" value="UniProtKB-KW"/>
</dbReference>
<keyword evidence="1" id="KW-0443">Lipid metabolism</keyword>
<protein>
    <recommendedName>
        <fullName evidence="1">Phosphatidylglycerophosphatase A</fullName>
        <ecNumber evidence="1">3.1.3.27</ecNumber>
    </recommendedName>
    <alternativeName>
        <fullName evidence="1">Phosphatidylglycerolphosphate phosphatase A</fullName>
    </alternativeName>
</protein>
<dbReference type="InterPro" id="IPR007686">
    <property type="entry name" value="YutG/PgpA"/>
</dbReference>
<evidence type="ECO:0000313" key="5">
    <source>
        <dbReference type="Proteomes" id="UP000295443"/>
    </source>
</evidence>
<comment type="catalytic activity">
    <reaction evidence="1">
        <text>a 1,2-diacyl-sn-glycero-3-phospho-(1'-sn-glycero-3'-phosphate) + H2O = a 1,2-diacyl-sn-glycero-3-phospho-(1'-sn-glycerol) + phosphate</text>
        <dbReference type="Rhea" id="RHEA:33751"/>
        <dbReference type="ChEBI" id="CHEBI:15377"/>
        <dbReference type="ChEBI" id="CHEBI:43474"/>
        <dbReference type="ChEBI" id="CHEBI:60110"/>
        <dbReference type="ChEBI" id="CHEBI:64716"/>
        <dbReference type="EC" id="3.1.3.27"/>
    </reaction>
</comment>
<comment type="function">
    <text evidence="1">Lipid phosphatase which dephosphorylates phosphatidylglycerophosphate (PGP) to phosphatidylglycerol (PG).</text>
</comment>